<feature type="compositionally biased region" description="Basic and acidic residues" evidence="1">
    <location>
        <begin position="38"/>
        <end position="73"/>
    </location>
</feature>
<protein>
    <recommendedName>
        <fullName evidence="2">DUF6697 domain-containing protein</fullName>
    </recommendedName>
</protein>
<proteinExistence type="predicted"/>
<evidence type="ECO:0000313" key="3">
    <source>
        <dbReference type="EMBL" id="KAJ3571098.1"/>
    </source>
</evidence>
<organism evidence="3 4">
    <name type="scientific">Leucocoprinus birnbaumii</name>
    <dbReference type="NCBI Taxonomy" id="56174"/>
    <lineage>
        <taxon>Eukaryota</taxon>
        <taxon>Fungi</taxon>
        <taxon>Dikarya</taxon>
        <taxon>Basidiomycota</taxon>
        <taxon>Agaricomycotina</taxon>
        <taxon>Agaricomycetes</taxon>
        <taxon>Agaricomycetidae</taxon>
        <taxon>Agaricales</taxon>
        <taxon>Agaricineae</taxon>
        <taxon>Agaricaceae</taxon>
        <taxon>Leucocoprinus</taxon>
    </lineage>
</organism>
<dbReference type="AlphaFoldDB" id="A0AAD5VVI8"/>
<reference evidence="3" key="1">
    <citation type="submission" date="2022-07" db="EMBL/GenBank/DDBJ databases">
        <title>Genome Sequence of Leucocoprinus birnbaumii.</title>
        <authorList>
            <person name="Buettner E."/>
        </authorList>
    </citation>
    <scope>NUCLEOTIDE SEQUENCE</scope>
    <source>
        <strain evidence="3">VT141</strain>
    </source>
</reference>
<name>A0AAD5VVI8_9AGAR</name>
<keyword evidence="4" id="KW-1185">Reference proteome</keyword>
<sequence>MYTKVEPEDDPSTLTRSSPAQPVSETRDALSNLSNVTKQEEKPHKRARLDLDQPTDTEKLAKPPSKEHLDGDSAIKKAFENPKVKIKAEREINIKTLMSRLNDLQHFEIDKDMIPPEIRDFDVPRDLISSLYGGNTQETFPAIAERFRKKHGIDHFMYPNLDYNPACPRNPGAPGLFFMTKPEHEDSSKREKLKERFHRVISRLATNKWLYMGEYMLTEVADLTVSEWEEQSSAFKKTWSREICCKNYGRKVLKRMAARKRFGCMDPEQDQIFAVEDSGEWKKFSPDDVETAFAKGEETFQIWRMVCIGYDAGFQQRLYDESVKKSKEANQKQKKGKGTQGANKSKNARTGKKRKRVETSDSESSDSEPEVEDVDESE</sequence>
<feature type="compositionally biased region" description="Acidic residues" evidence="1">
    <location>
        <begin position="360"/>
        <end position="378"/>
    </location>
</feature>
<dbReference type="Proteomes" id="UP001213000">
    <property type="component" value="Unassembled WGS sequence"/>
</dbReference>
<feature type="region of interest" description="Disordered" evidence="1">
    <location>
        <begin position="1"/>
        <end position="73"/>
    </location>
</feature>
<feature type="region of interest" description="Disordered" evidence="1">
    <location>
        <begin position="324"/>
        <end position="378"/>
    </location>
</feature>
<gene>
    <name evidence="3" type="ORF">NP233_g3975</name>
</gene>
<evidence type="ECO:0000313" key="4">
    <source>
        <dbReference type="Proteomes" id="UP001213000"/>
    </source>
</evidence>
<feature type="compositionally biased region" description="Basic residues" evidence="1">
    <location>
        <begin position="346"/>
        <end position="356"/>
    </location>
</feature>
<feature type="compositionally biased region" description="Polar residues" evidence="1">
    <location>
        <begin position="12"/>
        <end position="37"/>
    </location>
</feature>
<accession>A0AAD5VVI8</accession>
<evidence type="ECO:0000259" key="2">
    <source>
        <dbReference type="Pfam" id="PF20411"/>
    </source>
</evidence>
<dbReference type="InterPro" id="IPR046520">
    <property type="entry name" value="DUF6697"/>
</dbReference>
<comment type="caution">
    <text evidence="3">The sequence shown here is derived from an EMBL/GenBank/DDBJ whole genome shotgun (WGS) entry which is preliminary data.</text>
</comment>
<dbReference type="EMBL" id="JANIEX010000202">
    <property type="protein sequence ID" value="KAJ3571098.1"/>
    <property type="molecule type" value="Genomic_DNA"/>
</dbReference>
<feature type="domain" description="DUF6697" evidence="2">
    <location>
        <begin position="123"/>
        <end position="320"/>
    </location>
</feature>
<evidence type="ECO:0000256" key="1">
    <source>
        <dbReference type="SAM" id="MobiDB-lite"/>
    </source>
</evidence>
<dbReference type="Pfam" id="PF20411">
    <property type="entry name" value="DUF6697"/>
    <property type="match status" value="1"/>
</dbReference>